<keyword evidence="11" id="KW-1185">Reference proteome</keyword>
<comment type="subcellular location">
    <subcellularLocation>
        <location evidence="1">Cell inner membrane</location>
        <topology evidence="1">Peripheral membrane protein</topology>
    </subcellularLocation>
</comment>
<dbReference type="PANTHER" id="PTHR43166:SF30">
    <property type="entry name" value="METHIONINE IMPORT ATP-BINDING PROTEIN METN"/>
    <property type="match status" value="1"/>
</dbReference>
<feature type="domain" description="ABC transporter" evidence="9">
    <location>
        <begin position="11"/>
        <end position="254"/>
    </location>
</feature>
<dbReference type="GO" id="GO:0005886">
    <property type="term" value="C:plasma membrane"/>
    <property type="evidence" value="ECO:0007669"/>
    <property type="project" value="UniProtKB-SubCell"/>
</dbReference>
<keyword evidence="6" id="KW-1278">Translocase</keyword>
<sequence length="258" mass="28788">MLELTAIGKNFNVRDTIKGTARNAVKNRVVKALSDITLTINNDEVFGIVGKSGAGKSTLLRLLSLHIQPDAGSIRMLDKIIDKSSTSAQRRQLVQQTSFVFQGFSLLYNYSVIDNIALPLKLRGVDEKSRRAKALDLLTFVGLADKAENYPITLSGGEAQRVSIARALISDPKIIFFDEPTSALDAQTMKDILDLLKKVHRSYSVTMVLVSHQMDVIRYMCDRAVWLEDGKIKKIAEVKKIKKFAVDQLNDLWVDNHA</sequence>
<evidence type="ECO:0000256" key="7">
    <source>
        <dbReference type="ARBA" id="ARBA00022970"/>
    </source>
</evidence>
<dbReference type="InterPro" id="IPR050086">
    <property type="entry name" value="MetN_ABC_transporter-like"/>
</dbReference>
<dbReference type="GO" id="GO:0006865">
    <property type="term" value="P:amino acid transport"/>
    <property type="evidence" value="ECO:0007669"/>
    <property type="project" value="UniProtKB-KW"/>
</dbReference>
<dbReference type="eggNOG" id="COG1135">
    <property type="taxonomic scope" value="Bacteria"/>
</dbReference>
<evidence type="ECO:0000256" key="5">
    <source>
        <dbReference type="ARBA" id="ARBA00022840"/>
    </source>
</evidence>
<keyword evidence="2" id="KW-0813">Transport</keyword>
<keyword evidence="8" id="KW-0472">Membrane</keyword>
<keyword evidence="3" id="KW-1003">Cell membrane</keyword>
<dbReference type="InterPro" id="IPR017871">
    <property type="entry name" value="ABC_transporter-like_CS"/>
</dbReference>
<comment type="caution">
    <text evidence="10">The sequence shown here is derived from an EMBL/GenBank/DDBJ whole genome shotgun (WGS) entry which is preliminary data.</text>
</comment>
<protein>
    <submittedName>
        <fullName evidence="10">ABC transporter ATPase</fullName>
    </submittedName>
</protein>
<keyword evidence="4" id="KW-0547">Nucleotide-binding</keyword>
<dbReference type="InterPro" id="IPR003439">
    <property type="entry name" value="ABC_transporter-like_ATP-bd"/>
</dbReference>
<name>X7E2I2_9GAMM</name>
<evidence type="ECO:0000256" key="6">
    <source>
        <dbReference type="ARBA" id="ARBA00022967"/>
    </source>
</evidence>
<organism evidence="10 11">
    <name type="scientific">Marinomonas ushuaiensis DSM 15871</name>
    <dbReference type="NCBI Taxonomy" id="1122207"/>
    <lineage>
        <taxon>Bacteria</taxon>
        <taxon>Pseudomonadati</taxon>
        <taxon>Pseudomonadota</taxon>
        <taxon>Gammaproteobacteria</taxon>
        <taxon>Oceanospirillales</taxon>
        <taxon>Oceanospirillaceae</taxon>
        <taxon>Marinomonas</taxon>
    </lineage>
</organism>
<dbReference type="AlphaFoldDB" id="X7E2I2"/>
<dbReference type="Gene3D" id="3.40.50.300">
    <property type="entry name" value="P-loop containing nucleotide triphosphate hydrolases"/>
    <property type="match status" value="1"/>
</dbReference>
<dbReference type="GO" id="GO:0005524">
    <property type="term" value="F:ATP binding"/>
    <property type="evidence" value="ECO:0007669"/>
    <property type="project" value="UniProtKB-KW"/>
</dbReference>
<evidence type="ECO:0000256" key="8">
    <source>
        <dbReference type="ARBA" id="ARBA00023136"/>
    </source>
</evidence>
<evidence type="ECO:0000256" key="2">
    <source>
        <dbReference type="ARBA" id="ARBA00022448"/>
    </source>
</evidence>
<dbReference type="GO" id="GO:0016887">
    <property type="term" value="F:ATP hydrolysis activity"/>
    <property type="evidence" value="ECO:0007669"/>
    <property type="project" value="InterPro"/>
</dbReference>
<evidence type="ECO:0000313" key="11">
    <source>
        <dbReference type="Proteomes" id="UP000054058"/>
    </source>
</evidence>
<dbReference type="SUPFAM" id="SSF52540">
    <property type="entry name" value="P-loop containing nucleoside triphosphate hydrolases"/>
    <property type="match status" value="1"/>
</dbReference>
<dbReference type="PANTHER" id="PTHR43166">
    <property type="entry name" value="AMINO ACID IMPORT ATP-BINDING PROTEIN"/>
    <property type="match status" value="1"/>
</dbReference>
<evidence type="ECO:0000256" key="4">
    <source>
        <dbReference type="ARBA" id="ARBA00022741"/>
    </source>
</evidence>
<dbReference type="PROSITE" id="PS50893">
    <property type="entry name" value="ABC_TRANSPORTER_2"/>
    <property type="match status" value="1"/>
</dbReference>
<keyword evidence="5" id="KW-0067">ATP-binding</keyword>
<proteinExistence type="predicted"/>
<dbReference type="EMBL" id="JAMB01000011">
    <property type="protein sequence ID" value="ETX10075.1"/>
    <property type="molecule type" value="Genomic_DNA"/>
</dbReference>
<evidence type="ECO:0000256" key="3">
    <source>
        <dbReference type="ARBA" id="ARBA00022475"/>
    </source>
</evidence>
<evidence type="ECO:0000259" key="9">
    <source>
        <dbReference type="PROSITE" id="PS50893"/>
    </source>
</evidence>
<keyword evidence="7" id="KW-0029">Amino-acid transport</keyword>
<evidence type="ECO:0000313" key="10">
    <source>
        <dbReference type="EMBL" id="ETX10075.1"/>
    </source>
</evidence>
<dbReference type="PATRIC" id="fig|1122207.3.peg.2499"/>
<gene>
    <name evidence="10" type="ORF">MUS1_04400</name>
</gene>
<dbReference type="Pfam" id="PF00005">
    <property type="entry name" value="ABC_tran"/>
    <property type="match status" value="1"/>
</dbReference>
<dbReference type="STRING" id="1122207.MUS1_04400"/>
<accession>X7E2I2</accession>
<evidence type="ECO:0000256" key="1">
    <source>
        <dbReference type="ARBA" id="ARBA00004417"/>
    </source>
</evidence>
<dbReference type="InterPro" id="IPR003593">
    <property type="entry name" value="AAA+_ATPase"/>
</dbReference>
<reference evidence="10 11" key="1">
    <citation type="submission" date="2014-01" db="EMBL/GenBank/DDBJ databases">
        <title>Marinomonas ushuaiensis DSM 15871 Genome Sequencing.</title>
        <authorList>
            <person name="Lai Q."/>
            <person name="Shao Z.S."/>
        </authorList>
    </citation>
    <scope>NUCLEOTIDE SEQUENCE [LARGE SCALE GENOMIC DNA]</scope>
    <source>
        <strain evidence="10 11">DSM 15871</strain>
    </source>
</reference>
<dbReference type="PROSITE" id="PS00211">
    <property type="entry name" value="ABC_TRANSPORTER_1"/>
    <property type="match status" value="1"/>
</dbReference>
<dbReference type="RefSeq" id="WP_211236461.1">
    <property type="nucleotide sequence ID" value="NZ_JAMB01000011.1"/>
</dbReference>
<dbReference type="SMART" id="SM00382">
    <property type="entry name" value="AAA"/>
    <property type="match status" value="1"/>
</dbReference>
<dbReference type="Proteomes" id="UP000054058">
    <property type="component" value="Unassembled WGS sequence"/>
</dbReference>
<dbReference type="InterPro" id="IPR027417">
    <property type="entry name" value="P-loop_NTPase"/>
</dbReference>